<proteinExistence type="predicted"/>
<comment type="caution">
    <text evidence="1">The sequence shown here is derived from an EMBL/GenBank/DDBJ whole genome shotgun (WGS) entry which is preliminary data.</text>
</comment>
<evidence type="ECO:0000313" key="1">
    <source>
        <dbReference type="EMBL" id="CAL1295098.1"/>
    </source>
</evidence>
<organism evidence="1 2">
    <name type="scientific">Larinioides sclopetarius</name>
    <dbReference type="NCBI Taxonomy" id="280406"/>
    <lineage>
        <taxon>Eukaryota</taxon>
        <taxon>Metazoa</taxon>
        <taxon>Ecdysozoa</taxon>
        <taxon>Arthropoda</taxon>
        <taxon>Chelicerata</taxon>
        <taxon>Arachnida</taxon>
        <taxon>Araneae</taxon>
        <taxon>Araneomorphae</taxon>
        <taxon>Entelegynae</taxon>
        <taxon>Araneoidea</taxon>
        <taxon>Araneidae</taxon>
        <taxon>Larinioides</taxon>
    </lineage>
</organism>
<protein>
    <submittedName>
        <fullName evidence="1">Uncharacterized protein</fullName>
    </submittedName>
</protein>
<feature type="non-terminal residue" evidence="1">
    <location>
        <position position="1"/>
    </location>
</feature>
<name>A0AAV2BIB9_9ARAC</name>
<accession>A0AAV2BIB9</accession>
<gene>
    <name evidence="1" type="ORF">LARSCL_LOCUS19089</name>
</gene>
<sequence length="61" mass="6785">SISKTRYGELGNKNSILKSNFKVNSNTVKLKLYILDQIVSSSISEITIILDSVEITRLVCP</sequence>
<evidence type="ECO:0000313" key="2">
    <source>
        <dbReference type="Proteomes" id="UP001497382"/>
    </source>
</evidence>
<keyword evidence="2" id="KW-1185">Reference proteome</keyword>
<dbReference type="EMBL" id="CAXIEN010000362">
    <property type="protein sequence ID" value="CAL1295098.1"/>
    <property type="molecule type" value="Genomic_DNA"/>
</dbReference>
<dbReference type="Proteomes" id="UP001497382">
    <property type="component" value="Unassembled WGS sequence"/>
</dbReference>
<dbReference type="AlphaFoldDB" id="A0AAV2BIB9"/>
<reference evidence="1 2" key="1">
    <citation type="submission" date="2024-04" db="EMBL/GenBank/DDBJ databases">
        <authorList>
            <person name="Rising A."/>
            <person name="Reimegard J."/>
            <person name="Sonavane S."/>
            <person name="Akerstrom W."/>
            <person name="Nylinder S."/>
            <person name="Hedman E."/>
            <person name="Kallberg Y."/>
        </authorList>
    </citation>
    <scope>NUCLEOTIDE SEQUENCE [LARGE SCALE GENOMIC DNA]</scope>
</reference>